<evidence type="ECO:0000313" key="3">
    <source>
        <dbReference type="Proteomes" id="UP001256711"/>
    </source>
</evidence>
<keyword evidence="1" id="KW-0812">Transmembrane</keyword>
<feature type="transmembrane region" description="Helical" evidence="1">
    <location>
        <begin position="57"/>
        <end position="77"/>
    </location>
</feature>
<comment type="caution">
    <text evidence="2">The sequence shown here is derived from an EMBL/GenBank/DDBJ whole genome shotgun (WGS) entry which is preliminary data.</text>
</comment>
<dbReference type="EMBL" id="JARQBJ010000001">
    <property type="protein sequence ID" value="MDT2808981.1"/>
    <property type="molecule type" value="Genomic_DNA"/>
</dbReference>
<organism evidence="2 3">
    <name type="scientific">Enterococcus asini</name>
    <dbReference type="NCBI Taxonomy" id="57732"/>
    <lineage>
        <taxon>Bacteria</taxon>
        <taxon>Bacillati</taxon>
        <taxon>Bacillota</taxon>
        <taxon>Bacilli</taxon>
        <taxon>Lactobacillales</taxon>
        <taxon>Enterococcaceae</taxon>
        <taxon>Enterococcus</taxon>
    </lineage>
</organism>
<sequence>MKKSWKLLVGILVCAQILLPFGQVVAFGAEIGEHHHLSHVQPLVSSEIFTLLGSQSIWQIILGAFLIVIGLVMMRVARLSRKK</sequence>
<proteinExistence type="predicted"/>
<gene>
    <name evidence="2" type="ORF">P7H43_00505</name>
</gene>
<keyword evidence="1" id="KW-0472">Membrane</keyword>
<dbReference type="RefSeq" id="WP_118340994.1">
    <property type="nucleotide sequence ID" value="NZ_CABJBY010000008.1"/>
</dbReference>
<keyword evidence="1" id="KW-1133">Transmembrane helix</keyword>
<evidence type="ECO:0000256" key="1">
    <source>
        <dbReference type="SAM" id="Phobius"/>
    </source>
</evidence>
<dbReference type="AlphaFoldDB" id="A0AAW8TU91"/>
<name>A0AAW8TU91_9ENTE</name>
<reference evidence="2" key="1">
    <citation type="submission" date="2023-03" db="EMBL/GenBank/DDBJ databases">
        <authorList>
            <person name="Shen W."/>
            <person name="Cai J."/>
        </authorList>
    </citation>
    <scope>NUCLEOTIDE SEQUENCE</scope>
    <source>
        <strain evidence="2">B226-2</strain>
    </source>
</reference>
<evidence type="ECO:0008006" key="4">
    <source>
        <dbReference type="Google" id="ProtNLM"/>
    </source>
</evidence>
<dbReference type="Proteomes" id="UP001256711">
    <property type="component" value="Unassembled WGS sequence"/>
</dbReference>
<evidence type="ECO:0000313" key="2">
    <source>
        <dbReference type="EMBL" id="MDT2808981.1"/>
    </source>
</evidence>
<protein>
    <recommendedName>
        <fullName evidence="4">LPXTG cell wall anchor domain-containing protein</fullName>
    </recommendedName>
</protein>
<accession>A0AAW8TU91</accession>